<dbReference type="InterPro" id="IPR056747">
    <property type="entry name" value="VPS13-like_M"/>
</dbReference>
<dbReference type="InterPro" id="IPR026847">
    <property type="entry name" value="VPS13"/>
</dbReference>
<evidence type="ECO:0000259" key="2">
    <source>
        <dbReference type="Pfam" id="PF25033"/>
    </source>
</evidence>
<name>A0A151X206_9HYME</name>
<dbReference type="PANTHER" id="PTHR16166">
    <property type="entry name" value="VACUOLAR PROTEIN SORTING-ASSOCIATED PROTEIN VPS13"/>
    <property type="match status" value="1"/>
</dbReference>
<feature type="domain" description="Vacuolar protein sorting-associated protein 13 VPS13 adaptor binding" evidence="3">
    <location>
        <begin position="752"/>
        <end position="860"/>
    </location>
</feature>
<dbReference type="EMBL" id="KQ982584">
    <property type="protein sequence ID" value="KYQ54430.1"/>
    <property type="molecule type" value="Genomic_DNA"/>
</dbReference>
<dbReference type="InterPro" id="IPR009543">
    <property type="entry name" value="VPS13_VAB"/>
</dbReference>
<organism evidence="4 5">
    <name type="scientific">Mycetomoellerius zeteki</name>
    <dbReference type="NCBI Taxonomy" id="64791"/>
    <lineage>
        <taxon>Eukaryota</taxon>
        <taxon>Metazoa</taxon>
        <taxon>Ecdysozoa</taxon>
        <taxon>Arthropoda</taxon>
        <taxon>Hexapoda</taxon>
        <taxon>Insecta</taxon>
        <taxon>Pterygota</taxon>
        <taxon>Neoptera</taxon>
        <taxon>Endopterygota</taxon>
        <taxon>Hymenoptera</taxon>
        <taxon>Apocrita</taxon>
        <taxon>Aculeata</taxon>
        <taxon>Formicoidea</taxon>
        <taxon>Formicidae</taxon>
        <taxon>Myrmicinae</taxon>
        <taxon>Mycetomoellerius</taxon>
    </lineage>
</organism>
<dbReference type="PANTHER" id="PTHR16166:SF93">
    <property type="entry name" value="INTERMEMBRANE LIPID TRANSFER PROTEIN VPS13"/>
    <property type="match status" value="1"/>
</dbReference>
<evidence type="ECO:0000313" key="5">
    <source>
        <dbReference type="Proteomes" id="UP000075809"/>
    </source>
</evidence>
<sequence>MNEETDERPVVDEMKIELQNLKLSRVRLNIKQFTSENEVLLLEPVTFMLLMKRNLSTAWFTSIPDIDMSGRLNKINLLLSKEDYAMVLKVLEQNLGETFEDSKPVQAVPSAVKSEYSGGLEIQPGYKYEIDTSREIPSTETQEQHAHTSVKFEFIMDSLVINLFTGGSKLLQSQASPMHLPEHGLARFSLTHFAVKGRVFANGLLATSILLMNCTLDDMRQSREGSLVRIMERTSSVPGPSEDHLDKEHAKYNVRSMLDVTVRQSPNDTFADVRVFSFSIIVSLDYLMKIKDFFDVDGPNKTITTSSSKNELVAPKKKPAQQQLAASTPKMLTMNLHVEKPDIILLEDMDDINSNCIVLNTELLLKVRIMGEHQVISGSIKDLSLLAGIYNPTKRADWIYQVLRPCSIGVAGSTPEGKGLHLEVRCTDIHMSVSPGVIEILSKVIHTVTRKEEEDKEVVKPEPNYKGLWIVTPFEENNYWFLKTEVAMEALEEFTYPDDEVAAPYKPELAIVSAPTILFTLEAGVGNKTLPMLLLHVGFQSNINDWSTKSMSMDCTMSVIMSYYNSRLALWEPLIEPTESSINGKRVSTPWELKTKVQFNDIMLDSRGASAVSPASESEIEELHQSTKMSIDITSFDNLEITVTKTCLDVLKQLGQSFSSAMEASGKEPSRKVAPYVLKNETGLAIILDLEHSFFKFHDLTFVDIFDDGSRIRDHNDSYMEVILETGASIQLASKTSKLADMRLIEQLKVETVKDREDSKFSISFKGIQSKLAIPVLRADKRFFSLKHRKEGSEEWGIVSDIIVEEGSTIVTLRSILQVHNHFAQPISVYYMTKRGNEVECVGTVAPDGKLNLPLDAVYTPTNIYWLFFSVSGYVRIVLCKQYYFLA</sequence>
<feature type="domain" description="VPS13-like middle region" evidence="2">
    <location>
        <begin position="5"/>
        <end position="658"/>
    </location>
</feature>
<dbReference type="STRING" id="64791.A0A151X206"/>
<evidence type="ECO:0000259" key="3">
    <source>
        <dbReference type="Pfam" id="PF25036"/>
    </source>
</evidence>
<evidence type="ECO:0000256" key="1">
    <source>
        <dbReference type="ARBA" id="ARBA00006545"/>
    </source>
</evidence>
<comment type="similarity">
    <text evidence="1">Belongs to the VPS13 family.</text>
</comment>
<dbReference type="AlphaFoldDB" id="A0A151X206"/>
<dbReference type="Pfam" id="PF25036">
    <property type="entry name" value="VPS13_VAB"/>
    <property type="match status" value="1"/>
</dbReference>
<proteinExistence type="inferred from homology"/>
<reference evidence="4 5" key="1">
    <citation type="submission" date="2015-09" db="EMBL/GenBank/DDBJ databases">
        <title>Trachymyrmex zeteki WGS genome.</title>
        <authorList>
            <person name="Nygaard S."/>
            <person name="Hu H."/>
            <person name="Boomsma J."/>
            <person name="Zhang G."/>
        </authorList>
    </citation>
    <scope>NUCLEOTIDE SEQUENCE [LARGE SCALE GENOMIC DNA]</scope>
    <source>
        <strain evidence="4">Tzet28-1</strain>
        <tissue evidence="4">Whole body</tissue>
    </source>
</reference>
<accession>A0A151X206</accession>
<dbReference type="Proteomes" id="UP000075809">
    <property type="component" value="Unassembled WGS sequence"/>
</dbReference>
<keyword evidence="5" id="KW-1185">Reference proteome</keyword>
<protein>
    <submittedName>
        <fullName evidence="4">Vacuolar protein sorting-associated protein 13C</fullName>
    </submittedName>
</protein>
<dbReference type="GO" id="GO:0006623">
    <property type="term" value="P:protein targeting to vacuole"/>
    <property type="evidence" value="ECO:0007669"/>
    <property type="project" value="TreeGrafter"/>
</dbReference>
<dbReference type="GO" id="GO:0045053">
    <property type="term" value="P:protein retention in Golgi apparatus"/>
    <property type="evidence" value="ECO:0007669"/>
    <property type="project" value="TreeGrafter"/>
</dbReference>
<dbReference type="Pfam" id="PF25033">
    <property type="entry name" value="VPS13_M"/>
    <property type="match status" value="1"/>
</dbReference>
<evidence type="ECO:0000313" key="4">
    <source>
        <dbReference type="EMBL" id="KYQ54430.1"/>
    </source>
</evidence>
<gene>
    <name evidence="4" type="ORF">ALC60_06719</name>
</gene>